<dbReference type="AlphaFoldDB" id="A0A2P5ABI3"/>
<comment type="caution">
    <text evidence="1">The sequence shown here is derived from an EMBL/GenBank/DDBJ whole genome shotgun (WGS) entry which is preliminary data.</text>
</comment>
<keyword evidence="2" id="KW-1185">Reference proteome</keyword>
<proteinExistence type="predicted"/>
<evidence type="ECO:0000313" key="1">
    <source>
        <dbReference type="EMBL" id="PON33896.1"/>
    </source>
</evidence>
<sequence length="175" mass="20136">MRKHFNKFRQRSEVVIRSNWLLLQHWDRGEAVILYNSLSKKVVNLRPRKGISFTKLTFRYCPNCRRLVVYAVVKDCGGTVGAFDGSNWSVAAYADQNVVSWEFFSLRISSQCFTEARLVVCEEELFQVFHDFPTIFKLDLAKRAWVEGVGSDKRALSFSCSLLMLSAGEHDLSKL</sequence>
<name>A0A2P5ABI3_TREOI</name>
<accession>A0A2P5ABI3</accession>
<dbReference type="Proteomes" id="UP000237000">
    <property type="component" value="Unassembled WGS sequence"/>
</dbReference>
<dbReference type="InParanoid" id="A0A2P5ABI3"/>
<evidence type="ECO:0000313" key="2">
    <source>
        <dbReference type="Proteomes" id="UP000237000"/>
    </source>
</evidence>
<gene>
    <name evidence="1" type="ORF">TorRG33x02_354220</name>
</gene>
<reference evidence="2" key="1">
    <citation type="submission" date="2016-06" db="EMBL/GenBank/DDBJ databases">
        <title>Parallel loss of symbiosis genes in relatives of nitrogen-fixing non-legume Parasponia.</title>
        <authorList>
            <person name="Van Velzen R."/>
            <person name="Holmer R."/>
            <person name="Bu F."/>
            <person name="Rutten L."/>
            <person name="Van Zeijl A."/>
            <person name="Liu W."/>
            <person name="Santuari L."/>
            <person name="Cao Q."/>
            <person name="Sharma T."/>
            <person name="Shen D."/>
            <person name="Roswanjaya Y."/>
            <person name="Wardhani T."/>
            <person name="Kalhor M.S."/>
            <person name="Jansen J."/>
            <person name="Van den Hoogen J."/>
            <person name="Gungor B."/>
            <person name="Hartog M."/>
            <person name="Hontelez J."/>
            <person name="Verver J."/>
            <person name="Yang W.-C."/>
            <person name="Schijlen E."/>
            <person name="Repin R."/>
            <person name="Schilthuizen M."/>
            <person name="Schranz E."/>
            <person name="Heidstra R."/>
            <person name="Miyata K."/>
            <person name="Fedorova E."/>
            <person name="Kohlen W."/>
            <person name="Bisseling T."/>
            <person name="Smit S."/>
            <person name="Geurts R."/>
        </authorList>
    </citation>
    <scope>NUCLEOTIDE SEQUENCE [LARGE SCALE GENOMIC DNA]</scope>
    <source>
        <strain evidence="2">cv. RG33-2</strain>
    </source>
</reference>
<organism evidence="1 2">
    <name type="scientific">Trema orientale</name>
    <name type="common">Charcoal tree</name>
    <name type="synonym">Celtis orientalis</name>
    <dbReference type="NCBI Taxonomy" id="63057"/>
    <lineage>
        <taxon>Eukaryota</taxon>
        <taxon>Viridiplantae</taxon>
        <taxon>Streptophyta</taxon>
        <taxon>Embryophyta</taxon>
        <taxon>Tracheophyta</taxon>
        <taxon>Spermatophyta</taxon>
        <taxon>Magnoliopsida</taxon>
        <taxon>eudicotyledons</taxon>
        <taxon>Gunneridae</taxon>
        <taxon>Pentapetalae</taxon>
        <taxon>rosids</taxon>
        <taxon>fabids</taxon>
        <taxon>Rosales</taxon>
        <taxon>Cannabaceae</taxon>
        <taxon>Trema</taxon>
    </lineage>
</organism>
<dbReference type="EMBL" id="JXTC01000976">
    <property type="protein sequence ID" value="PON33896.1"/>
    <property type="molecule type" value="Genomic_DNA"/>
</dbReference>
<dbReference type="OrthoDB" id="10566672at2759"/>
<protein>
    <submittedName>
        <fullName evidence="1">Uncharacterized protein</fullName>
    </submittedName>
</protein>